<accession>A0ABU5H215</accession>
<protein>
    <submittedName>
        <fullName evidence="1">Uncharacterized protein</fullName>
    </submittedName>
</protein>
<reference evidence="1 2" key="1">
    <citation type="submission" date="2023-12" db="EMBL/GenBank/DDBJ databases">
        <title>the genome sequence of Hyalangium sp. s54d21.</title>
        <authorList>
            <person name="Zhang X."/>
        </authorList>
    </citation>
    <scope>NUCLEOTIDE SEQUENCE [LARGE SCALE GENOMIC DNA]</scope>
    <source>
        <strain evidence="2">s54d21</strain>
    </source>
</reference>
<gene>
    <name evidence="1" type="ORF">SYV04_10525</name>
</gene>
<evidence type="ECO:0000313" key="2">
    <source>
        <dbReference type="Proteomes" id="UP001291309"/>
    </source>
</evidence>
<proteinExistence type="predicted"/>
<dbReference type="EMBL" id="JAXIVS010000003">
    <property type="protein sequence ID" value="MDY7226827.1"/>
    <property type="molecule type" value="Genomic_DNA"/>
</dbReference>
<sequence length="102" mass="11329">MSQSDDSSRPTWSPSLKPSPQICPRTFCFHFQPAGSRVAPGLHENVDAALKQALPISEDQCGCSFGVCTRLDALKGDRDWYEPNEPELERAGLPWSFFMAGR</sequence>
<name>A0ABU5H215_9BACT</name>
<evidence type="ECO:0000313" key="1">
    <source>
        <dbReference type="EMBL" id="MDY7226827.1"/>
    </source>
</evidence>
<dbReference type="Proteomes" id="UP001291309">
    <property type="component" value="Unassembled WGS sequence"/>
</dbReference>
<dbReference type="RefSeq" id="WP_321545551.1">
    <property type="nucleotide sequence ID" value="NZ_JAXIVS010000003.1"/>
</dbReference>
<comment type="caution">
    <text evidence="1">The sequence shown here is derived from an EMBL/GenBank/DDBJ whole genome shotgun (WGS) entry which is preliminary data.</text>
</comment>
<organism evidence="1 2">
    <name type="scientific">Hyalangium rubrum</name>
    <dbReference type="NCBI Taxonomy" id="3103134"/>
    <lineage>
        <taxon>Bacteria</taxon>
        <taxon>Pseudomonadati</taxon>
        <taxon>Myxococcota</taxon>
        <taxon>Myxococcia</taxon>
        <taxon>Myxococcales</taxon>
        <taxon>Cystobacterineae</taxon>
        <taxon>Archangiaceae</taxon>
        <taxon>Hyalangium</taxon>
    </lineage>
</organism>
<keyword evidence="2" id="KW-1185">Reference proteome</keyword>